<proteinExistence type="predicted"/>
<dbReference type="KEGG" id="pbut:DTO10_14955"/>
<dbReference type="GeneID" id="95399533"/>
<evidence type="ECO:0000313" key="2">
    <source>
        <dbReference type="EMBL" id="AXN39549.1"/>
    </source>
</evidence>
<keyword evidence="1" id="KW-0472">Membrane</keyword>
<gene>
    <name evidence="3" type="ORF">CN689_00475</name>
    <name evidence="2" type="ORF">DTO10_14955</name>
</gene>
<feature type="transmembrane region" description="Helical" evidence="1">
    <location>
        <begin position="51"/>
        <end position="73"/>
    </location>
</feature>
<protein>
    <recommendedName>
        <fullName evidence="6">Phosphatase</fullName>
    </recommendedName>
</protein>
<dbReference type="Proteomes" id="UP000220106">
    <property type="component" value="Unassembled WGS sequence"/>
</dbReference>
<evidence type="ECO:0000256" key="1">
    <source>
        <dbReference type="SAM" id="Phobius"/>
    </source>
</evidence>
<evidence type="ECO:0000313" key="4">
    <source>
        <dbReference type="Proteomes" id="UP000220106"/>
    </source>
</evidence>
<dbReference type="RefSeq" id="WP_098174482.1">
    <property type="nucleotide sequence ID" value="NZ_CP030926.1"/>
</dbReference>
<accession>A0AAX0S7R4</accession>
<reference evidence="2 5" key="2">
    <citation type="submission" date="2018-07" db="EMBL/GenBank/DDBJ databases">
        <title>The molecular basis for the intramolecular migration of carboxyl group in the catabolism of para-hydroxybenzoate via gentisate.</title>
        <authorList>
            <person name="Zhao H."/>
            <person name="Xu Y."/>
            <person name="Lin S."/>
            <person name="Spain J.C."/>
            <person name="Zhou N.-Y."/>
        </authorList>
    </citation>
    <scope>NUCLEOTIDE SEQUENCE [LARGE SCALE GENOMIC DNA]</scope>
    <source>
        <strain evidence="2 5">PHB-7a</strain>
    </source>
</reference>
<sequence>MKKYLIFTISFLLLFTFLQISSGLFLTATYTPDFSESLGMSNTLSQEVIFVQSSPIPTLIIAVLSAISAYFILNKVAKKN</sequence>
<keyword evidence="5" id="KW-1185">Reference proteome</keyword>
<dbReference type="Proteomes" id="UP000260457">
    <property type="component" value="Chromosome"/>
</dbReference>
<evidence type="ECO:0000313" key="3">
    <source>
        <dbReference type="EMBL" id="PEJ38106.1"/>
    </source>
</evidence>
<dbReference type="EMBL" id="CP030926">
    <property type="protein sequence ID" value="AXN39549.1"/>
    <property type="molecule type" value="Genomic_DNA"/>
</dbReference>
<evidence type="ECO:0008006" key="6">
    <source>
        <dbReference type="Google" id="ProtNLM"/>
    </source>
</evidence>
<evidence type="ECO:0000313" key="5">
    <source>
        <dbReference type="Proteomes" id="UP000260457"/>
    </source>
</evidence>
<organism evidence="3 4">
    <name type="scientific">Peribacillus butanolivorans</name>
    <dbReference type="NCBI Taxonomy" id="421767"/>
    <lineage>
        <taxon>Bacteria</taxon>
        <taxon>Bacillati</taxon>
        <taxon>Bacillota</taxon>
        <taxon>Bacilli</taxon>
        <taxon>Bacillales</taxon>
        <taxon>Bacillaceae</taxon>
        <taxon>Peribacillus</taxon>
    </lineage>
</organism>
<dbReference type="EMBL" id="NUEQ01000003">
    <property type="protein sequence ID" value="PEJ38106.1"/>
    <property type="molecule type" value="Genomic_DNA"/>
</dbReference>
<keyword evidence="1" id="KW-0812">Transmembrane</keyword>
<keyword evidence="1" id="KW-1133">Transmembrane helix</keyword>
<reference evidence="3 4" key="1">
    <citation type="submission" date="2017-09" db="EMBL/GenBank/DDBJ databases">
        <title>Large-scale bioinformatics analysis of Bacillus genomes uncovers conserved roles of natural products in bacterial physiology.</title>
        <authorList>
            <consortium name="Agbiome Team Llc"/>
            <person name="Bleich R.M."/>
            <person name="Kirk G.J."/>
            <person name="Santa Maria K.C."/>
            <person name="Allen S.E."/>
            <person name="Farag S."/>
            <person name="Shank E.A."/>
            <person name="Bowers A."/>
        </authorList>
    </citation>
    <scope>NUCLEOTIDE SEQUENCE [LARGE SCALE GENOMIC DNA]</scope>
    <source>
        <strain evidence="3 4">AFS003229</strain>
    </source>
</reference>
<name>A0AAX0S7R4_9BACI</name>
<dbReference type="AlphaFoldDB" id="A0AAX0S7R4"/>